<evidence type="ECO:0000313" key="1">
    <source>
        <dbReference type="EMBL" id="JAE32447.1"/>
    </source>
</evidence>
<accession>A0A0A9H6R8</accession>
<sequence length="78" mass="9102">MDRFSEKNLQLSLKRLRCLPFCLQNHRVGRPSQNQRAIQALITRNGTRLKTIQLMMKRTMMKNCLNISLKSELLVCGL</sequence>
<protein>
    <submittedName>
        <fullName evidence="1">Uncharacterized protein</fullName>
    </submittedName>
</protein>
<reference evidence="1" key="1">
    <citation type="submission" date="2014-09" db="EMBL/GenBank/DDBJ databases">
        <authorList>
            <person name="Magalhaes I.L.F."/>
            <person name="Oliveira U."/>
            <person name="Santos F.R."/>
            <person name="Vidigal T.H.D.A."/>
            <person name="Brescovit A.D."/>
            <person name="Santos A.J."/>
        </authorList>
    </citation>
    <scope>NUCLEOTIDE SEQUENCE</scope>
    <source>
        <tissue evidence="1">Shoot tissue taken approximately 20 cm above the soil surface</tissue>
    </source>
</reference>
<organism evidence="1">
    <name type="scientific">Arundo donax</name>
    <name type="common">Giant reed</name>
    <name type="synonym">Donax arundinaceus</name>
    <dbReference type="NCBI Taxonomy" id="35708"/>
    <lineage>
        <taxon>Eukaryota</taxon>
        <taxon>Viridiplantae</taxon>
        <taxon>Streptophyta</taxon>
        <taxon>Embryophyta</taxon>
        <taxon>Tracheophyta</taxon>
        <taxon>Spermatophyta</taxon>
        <taxon>Magnoliopsida</taxon>
        <taxon>Liliopsida</taxon>
        <taxon>Poales</taxon>
        <taxon>Poaceae</taxon>
        <taxon>PACMAD clade</taxon>
        <taxon>Arundinoideae</taxon>
        <taxon>Arundineae</taxon>
        <taxon>Arundo</taxon>
    </lineage>
</organism>
<dbReference type="EMBL" id="GBRH01165449">
    <property type="protein sequence ID" value="JAE32447.1"/>
    <property type="molecule type" value="Transcribed_RNA"/>
</dbReference>
<reference evidence="1" key="2">
    <citation type="journal article" date="2015" name="Data Brief">
        <title>Shoot transcriptome of the giant reed, Arundo donax.</title>
        <authorList>
            <person name="Barrero R.A."/>
            <person name="Guerrero F.D."/>
            <person name="Moolhuijzen P."/>
            <person name="Goolsby J.A."/>
            <person name="Tidwell J."/>
            <person name="Bellgard S.E."/>
            <person name="Bellgard M.I."/>
        </authorList>
    </citation>
    <scope>NUCLEOTIDE SEQUENCE</scope>
    <source>
        <tissue evidence="1">Shoot tissue taken approximately 20 cm above the soil surface</tissue>
    </source>
</reference>
<name>A0A0A9H6R8_ARUDO</name>
<dbReference type="AlphaFoldDB" id="A0A0A9H6R8"/>
<proteinExistence type="predicted"/>